<gene>
    <name evidence="8" type="ORF">DQ384_22605</name>
</gene>
<dbReference type="InterPro" id="IPR013249">
    <property type="entry name" value="RNA_pol_sigma70_r4_t2"/>
</dbReference>
<dbReference type="InterPro" id="IPR052704">
    <property type="entry name" value="ECF_Sigma-70_Domain"/>
</dbReference>
<dbReference type="SUPFAM" id="SSF88659">
    <property type="entry name" value="Sigma3 and sigma4 domains of RNA polymerase sigma factors"/>
    <property type="match status" value="1"/>
</dbReference>
<dbReference type="PANTHER" id="PTHR30173">
    <property type="entry name" value="SIGMA 19 FACTOR"/>
    <property type="match status" value="1"/>
</dbReference>
<dbReference type="PANTHER" id="PTHR30173:SF36">
    <property type="entry name" value="ECF RNA POLYMERASE SIGMA FACTOR SIGJ"/>
    <property type="match status" value="1"/>
</dbReference>
<dbReference type="NCBIfam" id="NF007214">
    <property type="entry name" value="PRK09636.1"/>
    <property type="match status" value="1"/>
</dbReference>
<evidence type="ECO:0000259" key="7">
    <source>
        <dbReference type="Pfam" id="PF08281"/>
    </source>
</evidence>
<dbReference type="RefSeq" id="WP_114030876.1">
    <property type="nucleotide sequence ID" value="NZ_QOIL01000013.1"/>
</dbReference>
<dbReference type="InterPro" id="IPR013325">
    <property type="entry name" value="RNA_pol_sigma_r2"/>
</dbReference>
<evidence type="ECO:0000256" key="4">
    <source>
        <dbReference type="ARBA" id="ARBA00023082"/>
    </source>
</evidence>
<dbReference type="Pfam" id="PF04542">
    <property type="entry name" value="Sigma70_r2"/>
    <property type="match status" value="1"/>
</dbReference>
<dbReference type="NCBIfam" id="TIGR02937">
    <property type="entry name" value="sigma70-ECF"/>
    <property type="match status" value="1"/>
</dbReference>
<accession>A0A367FF66</accession>
<comment type="caution">
    <text evidence="8">The sequence shown here is derived from an EMBL/GenBank/DDBJ whole genome shotgun (WGS) entry which is preliminary data.</text>
</comment>
<reference evidence="8 9" key="1">
    <citation type="submission" date="2018-06" db="EMBL/GenBank/DDBJ databases">
        <title>Sphaerisporangium craniellae sp. nov., isolated from a marine sponge in the South China Sea.</title>
        <authorList>
            <person name="Li L."/>
        </authorList>
    </citation>
    <scope>NUCLEOTIDE SEQUENCE [LARGE SCALE GENOMIC DNA]</scope>
    <source>
        <strain evidence="8 9">CCTCC AA 208026</strain>
    </source>
</reference>
<comment type="similarity">
    <text evidence="1">Belongs to the sigma-70 factor family. ECF subfamily.</text>
</comment>
<dbReference type="Gene3D" id="1.10.1740.10">
    <property type="match status" value="1"/>
</dbReference>
<evidence type="ECO:0000256" key="1">
    <source>
        <dbReference type="ARBA" id="ARBA00010641"/>
    </source>
</evidence>
<dbReference type="EMBL" id="QOIL01000013">
    <property type="protein sequence ID" value="RCG28549.1"/>
    <property type="molecule type" value="Genomic_DNA"/>
</dbReference>
<organism evidence="8 9">
    <name type="scientific">Sphaerisporangium album</name>
    <dbReference type="NCBI Taxonomy" id="509200"/>
    <lineage>
        <taxon>Bacteria</taxon>
        <taxon>Bacillati</taxon>
        <taxon>Actinomycetota</taxon>
        <taxon>Actinomycetes</taxon>
        <taxon>Streptosporangiales</taxon>
        <taxon>Streptosporangiaceae</taxon>
        <taxon>Sphaerisporangium</taxon>
    </lineage>
</organism>
<dbReference type="SUPFAM" id="SSF88946">
    <property type="entry name" value="Sigma2 domain of RNA polymerase sigma factors"/>
    <property type="match status" value="1"/>
</dbReference>
<dbReference type="SUPFAM" id="SSF54427">
    <property type="entry name" value="NTF2-like"/>
    <property type="match status" value="1"/>
</dbReference>
<keyword evidence="3" id="KW-0805">Transcription regulation</keyword>
<feature type="domain" description="RNA polymerase sigma factor 70 region 4 type 2" evidence="7">
    <location>
        <begin position="107"/>
        <end position="155"/>
    </location>
</feature>
<dbReference type="GO" id="GO:0006352">
    <property type="term" value="P:DNA-templated transcription initiation"/>
    <property type="evidence" value="ECO:0007669"/>
    <property type="project" value="InterPro"/>
</dbReference>
<dbReference type="Gene3D" id="1.10.10.10">
    <property type="entry name" value="Winged helix-like DNA-binding domain superfamily/Winged helix DNA-binding domain"/>
    <property type="match status" value="1"/>
</dbReference>
<dbReference type="AlphaFoldDB" id="A0A367FF66"/>
<sequence length="290" mass="31969">MTKLDQFAASRPRLLGLAYRMLGEAAEAEDVVQDAYLRWRDSGEVDVPEAWLTKVVTNLCLNRLTSARARRERYVGVWLPEPVLTGDGALGPLETVEQRESLSFGMLLLLERLTPPERAAFVLREAFGYGHREIAGILDVQEAHARQLYRRARAHVGDPRRRFTATPEEATKLFERFLAAASRGDVAGLERLLAEDVVSWADGGGKGPAASRPITGRLQVLRFVNGLARRFLKEEAEAVIGTVNGGPAMIVRHRGALIAVTVPEFADGRITVLRTITNPDKLALMAARPL</sequence>
<evidence type="ECO:0000313" key="8">
    <source>
        <dbReference type="EMBL" id="RCG28549.1"/>
    </source>
</evidence>
<evidence type="ECO:0000256" key="2">
    <source>
        <dbReference type="ARBA" id="ARBA00011344"/>
    </source>
</evidence>
<dbReference type="InterPro" id="IPR032710">
    <property type="entry name" value="NTF2-like_dom_sf"/>
</dbReference>
<feature type="domain" description="RNA polymerase sigma-70 region 2" evidence="6">
    <location>
        <begin position="9"/>
        <end position="68"/>
    </location>
</feature>
<keyword evidence="5" id="KW-0804">Transcription</keyword>
<dbReference type="InterPro" id="IPR014284">
    <property type="entry name" value="RNA_pol_sigma-70_dom"/>
</dbReference>
<evidence type="ECO:0000256" key="5">
    <source>
        <dbReference type="ARBA" id="ARBA00023163"/>
    </source>
</evidence>
<dbReference type="InterPro" id="IPR036388">
    <property type="entry name" value="WH-like_DNA-bd_sf"/>
</dbReference>
<comment type="subunit">
    <text evidence="2">Interacts transiently with the RNA polymerase catalytic core formed by RpoA, RpoB, RpoC and RpoZ (2 alpha, 1 beta, 1 beta' and 1 omega subunit) to form the RNA polymerase holoenzyme that can initiate transcription.</text>
</comment>
<dbReference type="GO" id="GO:0003677">
    <property type="term" value="F:DNA binding"/>
    <property type="evidence" value="ECO:0007669"/>
    <property type="project" value="InterPro"/>
</dbReference>
<proteinExistence type="inferred from homology"/>
<keyword evidence="9" id="KW-1185">Reference proteome</keyword>
<dbReference type="Pfam" id="PF08281">
    <property type="entry name" value="Sigma70_r4_2"/>
    <property type="match status" value="1"/>
</dbReference>
<dbReference type="InterPro" id="IPR013324">
    <property type="entry name" value="RNA_pol_sigma_r3/r4-like"/>
</dbReference>
<protein>
    <submittedName>
        <fullName evidence="8">RNA polymerase sigma factor SigJ</fullName>
    </submittedName>
</protein>
<evidence type="ECO:0000256" key="3">
    <source>
        <dbReference type="ARBA" id="ARBA00023015"/>
    </source>
</evidence>
<dbReference type="Proteomes" id="UP000253094">
    <property type="component" value="Unassembled WGS sequence"/>
</dbReference>
<dbReference type="OrthoDB" id="3672769at2"/>
<evidence type="ECO:0000259" key="6">
    <source>
        <dbReference type="Pfam" id="PF04542"/>
    </source>
</evidence>
<name>A0A367FF66_9ACTN</name>
<dbReference type="GO" id="GO:0016987">
    <property type="term" value="F:sigma factor activity"/>
    <property type="evidence" value="ECO:0007669"/>
    <property type="project" value="UniProtKB-KW"/>
</dbReference>
<dbReference type="InterPro" id="IPR007627">
    <property type="entry name" value="RNA_pol_sigma70_r2"/>
</dbReference>
<evidence type="ECO:0000313" key="9">
    <source>
        <dbReference type="Proteomes" id="UP000253094"/>
    </source>
</evidence>
<keyword evidence="4" id="KW-0731">Sigma factor</keyword>
<dbReference type="Gene3D" id="3.10.450.50">
    <property type="match status" value="1"/>
</dbReference>